<keyword evidence="3" id="KW-1185">Reference proteome</keyword>
<dbReference type="EMBL" id="CP113432">
    <property type="protein sequence ID" value="WAI49879.1"/>
    <property type="molecule type" value="Genomic_DNA"/>
</dbReference>
<name>A0ABY6ZY27_9PSED</name>
<organism evidence="2 3">
    <name type="scientific">Pseudomonas triclosanedens</name>
    <dbReference type="NCBI Taxonomy" id="2961893"/>
    <lineage>
        <taxon>Bacteria</taxon>
        <taxon>Pseudomonadati</taxon>
        <taxon>Pseudomonadota</taxon>
        <taxon>Gammaproteobacteria</taxon>
        <taxon>Pseudomonadales</taxon>
        <taxon>Pseudomonadaceae</taxon>
        <taxon>Pseudomonas</taxon>
    </lineage>
</organism>
<keyword evidence="1" id="KW-0472">Membrane</keyword>
<keyword evidence="1" id="KW-0812">Transmembrane</keyword>
<keyword evidence="1" id="KW-1133">Transmembrane helix</keyword>
<sequence length="150" mass="16628">MSPRDLLTIWKQLDRGLRRQFFQALPLLLAAFMMAVMLGSVMLISTVMRVVEFAQLHDSPYPGMSDEDFTRCLDISEQTLQARRAAASLGNSPAAGVASDAALQRVETLAADYRQHCAEQRWQAAFEAGARERGVPPATSPETWLAADRF</sequence>
<evidence type="ECO:0000313" key="3">
    <source>
        <dbReference type="Proteomes" id="UP001163624"/>
    </source>
</evidence>
<evidence type="ECO:0000256" key="1">
    <source>
        <dbReference type="SAM" id="Phobius"/>
    </source>
</evidence>
<dbReference type="Proteomes" id="UP001163624">
    <property type="component" value="Chromosome"/>
</dbReference>
<reference evidence="2" key="1">
    <citation type="submission" date="2022-11" db="EMBL/GenBank/DDBJ databases">
        <title>Pseudomonas triclosanedens sp. nov., a triclosan degrader isolated from activated sludge.</title>
        <authorList>
            <person name="Yin Y."/>
            <person name="Lu Z."/>
        </authorList>
    </citation>
    <scope>NUCLEOTIDE SEQUENCE</scope>
    <source>
        <strain evidence="2">ZM23</strain>
    </source>
</reference>
<feature type="transmembrane region" description="Helical" evidence="1">
    <location>
        <begin position="21"/>
        <end position="44"/>
    </location>
</feature>
<protein>
    <submittedName>
        <fullName evidence="2">Uncharacterized protein</fullName>
    </submittedName>
</protein>
<accession>A0ABY6ZY27</accession>
<dbReference type="RefSeq" id="WP_254469870.1">
    <property type="nucleotide sequence ID" value="NZ_CP113432.1"/>
</dbReference>
<evidence type="ECO:0000313" key="2">
    <source>
        <dbReference type="EMBL" id="WAI49879.1"/>
    </source>
</evidence>
<proteinExistence type="predicted"/>
<gene>
    <name evidence="2" type="ORF">OU419_01020</name>
</gene>